<proteinExistence type="predicted"/>
<feature type="region of interest" description="Disordered" evidence="1">
    <location>
        <begin position="27"/>
        <end position="171"/>
    </location>
</feature>
<feature type="compositionally biased region" description="Low complexity" evidence="1">
    <location>
        <begin position="104"/>
        <end position="114"/>
    </location>
</feature>
<feature type="compositionally biased region" description="Basic and acidic residues" evidence="1">
    <location>
        <begin position="90"/>
        <end position="100"/>
    </location>
</feature>
<sequence length="171" mass="18162">MRCEPPSRAPPGRTSCRIVGYSVHPGVPARQASLHPRLPAFAPPGRGNSPVRQYSIHHSPSDAVRPKAHPSAPFPPPRRGERPIAGGEGAQHREPPDPHLTKNASPPAAPWRSARNLRSLQPPTLPVRTLPKPSRVRNGTTMHAAPDHQTSSCPPFAPSPDAGGIPADSQG</sequence>
<dbReference type="AlphaFoldDB" id="A0A7W8DQS9"/>
<keyword evidence="3" id="KW-1185">Reference proteome</keyword>
<dbReference type="Proteomes" id="UP000534294">
    <property type="component" value="Unassembled WGS sequence"/>
</dbReference>
<protein>
    <submittedName>
        <fullName evidence="2">Uncharacterized protein</fullName>
    </submittedName>
</protein>
<organism evidence="2 3">
    <name type="scientific">Prosthecobacter dejongeii</name>
    <dbReference type="NCBI Taxonomy" id="48465"/>
    <lineage>
        <taxon>Bacteria</taxon>
        <taxon>Pseudomonadati</taxon>
        <taxon>Verrucomicrobiota</taxon>
        <taxon>Verrucomicrobiia</taxon>
        <taxon>Verrucomicrobiales</taxon>
        <taxon>Verrucomicrobiaceae</taxon>
        <taxon>Prosthecobacter</taxon>
    </lineage>
</organism>
<dbReference type="EMBL" id="JACHIF010000005">
    <property type="protein sequence ID" value="MBB5038672.1"/>
    <property type="molecule type" value="Genomic_DNA"/>
</dbReference>
<accession>A0A7W8DQS9</accession>
<evidence type="ECO:0000313" key="3">
    <source>
        <dbReference type="Proteomes" id="UP000534294"/>
    </source>
</evidence>
<evidence type="ECO:0000256" key="1">
    <source>
        <dbReference type="SAM" id="MobiDB-lite"/>
    </source>
</evidence>
<name>A0A7W8DQS9_9BACT</name>
<comment type="caution">
    <text evidence="2">The sequence shown here is derived from an EMBL/GenBank/DDBJ whole genome shotgun (WGS) entry which is preliminary data.</text>
</comment>
<evidence type="ECO:0000313" key="2">
    <source>
        <dbReference type="EMBL" id="MBB5038672.1"/>
    </source>
</evidence>
<gene>
    <name evidence="2" type="ORF">HNQ64_002935</name>
</gene>
<reference evidence="2 3" key="1">
    <citation type="submission" date="2020-08" db="EMBL/GenBank/DDBJ databases">
        <title>Genomic Encyclopedia of Type Strains, Phase IV (KMG-IV): sequencing the most valuable type-strain genomes for metagenomic binning, comparative biology and taxonomic classification.</title>
        <authorList>
            <person name="Goeker M."/>
        </authorList>
    </citation>
    <scope>NUCLEOTIDE SEQUENCE [LARGE SCALE GENOMIC DNA]</scope>
    <source>
        <strain evidence="2 3">DSM 12251</strain>
    </source>
</reference>